<protein>
    <submittedName>
        <fullName evidence="1">Uncharacterized protein</fullName>
    </submittedName>
</protein>
<dbReference type="AlphaFoldDB" id="A0AAW1UH83"/>
<keyword evidence="2" id="KW-1185">Reference proteome</keyword>
<proteinExistence type="predicted"/>
<reference evidence="1 2" key="1">
    <citation type="submission" date="2023-03" db="EMBL/GenBank/DDBJ databases">
        <title>Genome insight into feeding habits of ladybird beetles.</title>
        <authorList>
            <person name="Li H.-S."/>
            <person name="Huang Y.-H."/>
            <person name="Pang H."/>
        </authorList>
    </citation>
    <scope>NUCLEOTIDE SEQUENCE [LARGE SCALE GENOMIC DNA]</scope>
    <source>
        <strain evidence="1">SYSU_2023b</strain>
        <tissue evidence="1">Whole body</tissue>
    </source>
</reference>
<evidence type="ECO:0000313" key="2">
    <source>
        <dbReference type="Proteomes" id="UP001431783"/>
    </source>
</evidence>
<organism evidence="1 2">
    <name type="scientific">Henosepilachna vigintioctopunctata</name>
    <dbReference type="NCBI Taxonomy" id="420089"/>
    <lineage>
        <taxon>Eukaryota</taxon>
        <taxon>Metazoa</taxon>
        <taxon>Ecdysozoa</taxon>
        <taxon>Arthropoda</taxon>
        <taxon>Hexapoda</taxon>
        <taxon>Insecta</taxon>
        <taxon>Pterygota</taxon>
        <taxon>Neoptera</taxon>
        <taxon>Endopterygota</taxon>
        <taxon>Coleoptera</taxon>
        <taxon>Polyphaga</taxon>
        <taxon>Cucujiformia</taxon>
        <taxon>Coccinelloidea</taxon>
        <taxon>Coccinellidae</taxon>
        <taxon>Epilachninae</taxon>
        <taxon>Epilachnini</taxon>
        <taxon>Henosepilachna</taxon>
    </lineage>
</organism>
<gene>
    <name evidence="1" type="ORF">WA026_018058</name>
</gene>
<dbReference type="Proteomes" id="UP001431783">
    <property type="component" value="Unassembled WGS sequence"/>
</dbReference>
<comment type="caution">
    <text evidence="1">The sequence shown here is derived from an EMBL/GenBank/DDBJ whole genome shotgun (WGS) entry which is preliminary data.</text>
</comment>
<evidence type="ECO:0000313" key="1">
    <source>
        <dbReference type="EMBL" id="KAK9881860.1"/>
    </source>
</evidence>
<dbReference type="EMBL" id="JARQZJ010000071">
    <property type="protein sequence ID" value="KAK9881860.1"/>
    <property type="molecule type" value="Genomic_DNA"/>
</dbReference>
<accession>A0AAW1UH83</accession>
<name>A0AAW1UH83_9CUCU</name>
<sequence>MKSHSAGISKREIFLVCGFPRTYPGGVKSRALCLVKAKKMINDPSVPDRYTPFQLVRCFGLVAVSDKLLIVTFKLISIVLRCRAETENHLLNRETNAWAFALGEHGIDGKSRWLFQGFDYCAIN</sequence>